<feature type="coiled-coil region" evidence="14">
    <location>
        <begin position="246"/>
        <end position="273"/>
    </location>
</feature>
<dbReference type="SUPFAM" id="SSF47384">
    <property type="entry name" value="Homodimeric domain of signal transducing histidine kinase"/>
    <property type="match status" value="1"/>
</dbReference>
<dbReference type="InterPro" id="IPR003661">
    <property type="entry name" value="HisK_dim/P_dom"/>
</dbReference>
<dbReference type="PROSITE" id="PS50885">
    <property type="entry name" value="HAMP"/>
    <property type="match status" value="1"/>
</dbReference>
<reference evidence="18 19" key="1">
    <citation type="submission" date="2016-02" db="EMBL/GenBank/DDBJ databases">
        <title>Comparison of Clostridium stercorarium subspecies using comparative genomics and transcriptomics.</title>
        <authorList>
            <person name="Schellenberg J."/>
            <person name="Thallinger G."/>
            <person name="Levin D.B."/>
            <person name="Zhang X."/>
            <person name="Alvare G."/>
            <person name="Fristensky B."/>
            <person name="Sparling R."/>
        </authorList>
    </citation>
    <scope>NUCLEOTIDE SEQUENCE [LARGE SCALE GENOMIC DNA]</scope>
    <source>
        <strain evidence="18 19">DSM 2910</strain>
    </source>
</reference>
<keyword evidence="14" id="KW-0175">Coiled coil</keyword>
<evidence type="ECO:0000256" key="4">
    <source>
        <dbReference type="ARBA" id="ARBA00022475"/>
    </source>
</evidence>
<evidence type="ECO:0000256" key="8">
    <source>
        <dbReference type="ARBA" id="ARBA00022741"/>
    </source>
</evidence>
<dbReference type="InterPro" id="IPR005467">
    <property type="entry name" value="His_kinase_dom"/>
</dbReference>
<comment type="subcellular location">
    <subcellularLocation>
        <location evidence="2">Cell membrane</location>
        <topology evidence="2">Multi-pass membrane protein</topology>
    </subcellularLocation>
</comment>
<evidence type="ECO:0000256" key="6">
    <source>
        <dbReference type="ARBA" id="ARBA00022679"/>
    </source>
</evidence>
<keyword evidence="4" id="KW-1003">Cell membrane</keyword>
<dbReference type="Gene3D" id="1.10.287.130">
    <property type="match status" value="1"/>
</dbReference>
<dbReference type="SMART" id="SM00304">
    <property type="entry name" value="HAMP"/>
    <property type="match status" value="1"/>
</dbReference>
<feature type="transmembrane region" description="Helical" evidence="15">
    <location>
        <begin position="187"/>
        <end position="212"/>
    </location>
</feature>
<evidence type="ECO:0000256" key="1">
    <source>
        <dbReference type="ARBA" id="ARBA00000085"/>
    </source>
</evidence>
<name>A0A1B1YCP9_THEST</name>
<keyword evidence="5" id="KW-0597">Phosphoprotein</keyword>
<comment type="catalytic activity">
    <reaction evidence="1">
        <text>ATP + protein L-histidine = ADP + protein N-phospho-L-histidine.</text>
        <dbReference type="EC" id="2.7.13.3"/>
    </reaction>
</comment>
<keyword evidence="10" id="KW-0067">ATP-binding</keyword>
<dbReference type="Proteomes" id="UP000092971">
    <property type="component" value="Chromosome"/>
</dbReference>
<dbReference type="SMART" id="SM00388">
    <property type="entry name" value="HisKA"/>
    <property type="match status" value="1"/>
</dbReference>
<dbReference type="AlphaFoldDB" id="A0A1B1YCP9"/>
<dbReference type="SMART" id="SM00387">
    <property type="entry name" value="HATPase_c"/>
    <property type="match status" value="1"/>
</dbReference>
<feature type="domain" description="HAMP" evidence="17">
    <location>
        <begin position="213"/>
        <end position="265"/>
    </location>
</feature>
<dbReference type="InterPro" id="IPR036890">
    <property type="entry name" value="HATPase_C_sf"/>
</dbReference>
<keyword evidence="11 15" id="KW-1133">Transmembrane helix</keyword>
<dbReference type="InterPro" id="IPR004358">
    <property type="entry name" value="Sig_transdc_His_kin-like_C"/>
</dbReference>
<dbReference type="InterPro" id="IPR003594">
    <property type="entry name" value="HATPase_dom"/>
</dbReference>
<dbReference type="PRINTS" id="PR00344">
    <property type="entry name" value="BCTRLSENSOR"/>
</dbReference>
<evidence type="ECO:0000259" key="16">
    <source>
        <dbReference type="PROSITE" id="PS50109"/>
    </source>
</evidence>
<evidence type="ECO:0000313" key="18">
    <source>
        <dbReference type="EMBL" id="ANW98536.1"/>
    </source>
</evidence>
<dbReference type="GO" id="GO:0005886">
    <property type="term" value="C:plasma membrane"/>
    <property type="evidence" value="ECO:0007669"/>
    <property type="project" value="UniProtKB-SubCell"/>
</dbReference>
<evidence type="ECO:0000256" key="9">
    <source>
        <dbReference type="ARBA" id="ARBA00022777"/>
    </source>
</evidence>
<evidence type="ECO:0000256" key="2">
    <source>
        <dbReference type="ARBA" id="ARBA00004651"/>
    </source>
</evidence>
<feature type="domain" description="Histidine kinase" evidence="16">
    <location>
        <begin position="273"/>
        <end position="489"/>
    </location>
</feature>
<keyword evidence="13 15" id="KW-0472">Membrane</keyword>
<evidence type="ECO:0000259" key="17">
    <source>
        <dbReference type="PROSITE" id="PS50885"/>
    </source>
</evidence>
<dbReference type="EC" id="2.7.13.3" evidence="3"/>
<evidence type="ECO:0000256" key="7">
    <source>
        <dbReference type="ARBA" id="ARBA00022692"/>
    </source>
</evidence>
<dbReference type="InterPro" id="IPR050398">
    <property type="entry name" value="HssS/ArlS-like"/>
</dbReference>
<dbReference type="PANTHER" id="PTHR45528">
    <property type="entry name" value="SENSOR HISTIDINE KINASE CPXA"/>
    <property type="match status" value="1"/>
</dbReference>
<dbReference type="OrthoDB" id="9813151at2"/>
<dbReference type="CDD" id="cd00075">
    <property type="entry name" value="HATPase"/>
    <property type="match status" value="1"/>
</dbReference>
<dbReference type="InterPro" id="IPR003660">
    <property type="entry name" value="HAMP_dom"/>
</dbReference>
<evidence type="ECO:0000256" key="14">
    <source>
        <dbReference type="SAM" id="Coils"/>
    </source>
</evidence>
<dbReference type="PROSITE" id="PS50109">
    <property type="entry name" value="HIS_KIN"/>
    <property type="match status" value="1"/>
</dbReference>
<dbReference type="InterPro" id="IPR036097">
    <property type="entry name" value="HisK_dim/P_sf"/>
</dbReference>
<keyword evidence="8" id="KW-0547">Nucleotide-binding</keyword>
<keyword evidence="9 18" id="KW-0418">Kinase</keyword>
<dbReference type="GO" id="GO:0005524">
    <property type="term" value="F:ATP binding"/>
    <property type="evidence" value="ECO:0007669"/>
    <property type="project" value="UniProtKB-KW"/>
</dbReference>
<gene>
    <name evidence="18" type="ORF">CSTERTH_05540</name>
</gene>
<keyword evidence="12" id="KW-0902">Two-component regulatory system</keyword>
<keyword evidence="6" id="KW-0808">Transferase</keyword>
<dbReference type="GO" id="GO:0000155">
    <property type="term" value="F:phosphorelay sensor kinase activity"/>
    <property type="evidence" value="ECO:0007669"/>
    <property type="project" value="InterPro"/>
</dbReference>
<evidence type="ECO:0000256" key="10">
    <source>
        <dbReference type="ARBA" id="ARBA00022840"/>
    </source>
</evidence>
<accession>A0A1B1YCP9</accession>
<dbReference type="Pfam" id="PF00672">
    <property type="entry name" value="HAMP"/>
    <property type="match status" value="1"/>
</dbReference>
<dbReference type="SUPFAM" id="SSF158472">
    <property type="entry name" value="HAMP domain-like"/>
    <property type="match status" value="1"/>
</dbReference>
<evidence type="ECO:0000256" key="11">
    <source>
        <dbReference type="ARBA" id="ARBA00022989"/>
    </source>
</evidence>
<evidence type="ECO:0000256" key="15">
    <source>
        <dbReference type="SAM" id="Phobius"/>
    </source>
</evidence>
<dbReference type="CDD" id="cd06225">
    <property type="entry name" value="HAMP"/>
    <property type="match status" value="1"/>
</dbReference>
<protein>
    <recommendedName>
        <fullName evidence="3">histidine kinase</fullName>
        <ecNumber evidence="3">2.7.13.3</ecNumber>
    </recommendedName>
</protein>
<evidence type="ECO:0000313" key="19">
    <source>
        <dbReference type="Proteomes" id="UP000092971"/>
    </source>
</evidence>
<proteinExistence type="predicted"/>
<evidence type="ECO:0000256" key="5">
    <source>
        <dbReference type="ARBA" id="ARBA00022553"/>
    </source>
</evidence>
<dbReference type="FunFam" id="3.30.565.10:FF:000006">
    <property type="entry name" value="Sensor histidine kinase WalK"/>
    <property type="match status" value="1"/>
</dbReference>
<keyword evidence="7 15" id="KW-0812">Transmembrane</keyword>
<dbReference type="CDD" id="cd00082">
    <property type="entry name" value="HisKA"/>
    <property type="match status" value="1"/>
</dbReference>
<dbReference type="SUPFAM" id="SSF55874">
    <property type="entry name" value="ATPase domain of HSP90 chaperone/DNA topoisomerase II/histidine kinase"/>
    <property type="match status" value="1"/>
</dbReference>
<dbReference type="Gene3D" id="6.10.340.10">
    <property type="match status" value="1"/>
</dbReference>
<evidence type="ECO:0000256" key="3">
    <source>
        <dbReference type="ARBA" id="ARBA00012438"/>
    </source>
</evidence>
<dbReference type="EMBL" id="CP014672">
    <property type="protein sequence ID" value="ANW98536.1"/>
    <property type="molecule type" value="Genomic_DNA"/>
</dbReference>
<dbReference type="FunFam" id="1.10.287.130:FF:000008">
    <property type="entry name" value="Two-component sensor histidine kinase"/>
    <property type="match status" value="1"/>
</dbReference>
<sequence>MFRSVFHKILAVFLVVLLLCFSIAAVFFNFAINKYVVEQRTQVLNVYGQKILSALDIVLKNRLDPMSSFIFQNLLEGFANNTSSLIWIADDRGYLFAYSSIPGEFANKLNMVRGIYQLPEQKQYAVSESDGVETEIGTFYGLFEDTGMKWLTVKIPFYFPDIRVDGRELRGNVLMHTPIPEIQKTGYTIFSLLIPAIFISLIISYILVYFLSKRIINPLKQMTDVAREISSGKWSTRIHLNGNDEIKVLADTFNQMLDNLENLEKMRRDFIANVSHELRTPMTSINGFIEGILDGTIPEDKQKYYLSIVKDEVKRLYRLVSDLLDIARMEAGEIKLNPAVFDVCEVIRLSVIQLQQFIESKNINFRASFEQEVMYVYADRDAIQRVLINLIHNAIKFTQENGNISVSVRNVKNKVEISVSDDGQGIPPEDIPFVFDRFHKADKSRSKDKTSVGLGLYIVKNLLNAHKENITVESELGKGTTFTFWLPAA</sequence>
<organism evidence="18 19">
    <name type="scientific">Thermoclostridium stercorarium subsp. thermolacticum DSM 2910</name>
    <dbReference type="NCBI Taxonomy" id="1121336"/>
    <lineage>
        <taxon>Bacteria</taxon>
        <taxon>Bacillati</taxon>
        <taxon>Bacillota</taxon>
        <taxon>Clostridia</taxon>
        <taxon>Eubacteriales</taxon>
        <taxon>Oscillospiraceae</taxon>
        <taxon>Thermoclostridium</taxon>
    </lineage>
</organism>
<dbReference type="PANTHER" id="PTHR45528:SF1">
    <property type="entry name" value="SENSOR HISTIDINE KINASE CPXA"/>
    <property type="match status" value="1"/>
</dbReference>
<evidence type="ECO:0000256" key="12">
    <source>
        <dbReference type="ARBA" id="ARBA00023012"/>
    </source>
</evidence>
<evidence type="ECO:0000256" key="13">
    <source>
        <dbReference type="ARBA" id="ARBA00023136"/>
    </source>
</evidence>
<dbReference type="Gene3D" id="3.30.565.10">
    <property type="entry name" value="Histidine kinase-like ATPase, C-terminal domain"/>
    <property type="match status" value="1"/>
</dbReference>
<dbReference type="Pfam" id="PF00512">
    <property type="entry name" value="HisKA"/>
    <property type="match status" value="1"/>
</dbReference>
<dbReference type="Pfam" id="PF02518">
    <property type="entry name" value="HATPase_c"/>
    <property type="match status" value="1"/>
</dbReference>